<evidence type="ECO:0000313" key="2">
    <source>
        <dbReference type="Proteomes" id="UP000623307"/>
    </source>
</evidence>
<dbReference type="Proteomes" id="UP000623307">
    <property type="component" value="Chromosome 1"/>
</dbReference>
<protein>
    <recommendedName>
        <fullName evidence="3">Integrase catalytic domain-containing protein</fullName>
    </recommendedName>
</protein>
<reference evidence="1 2" key="1">
    <citation type="submission" date="2021-02" db="EMBL/GenBank/DDBJ databases">
        <title>Complete Genome Sequence of Cupriavidus oxalaticus Strain Ox1, a Soil Oxalate-Degrading Species.</title>
        <authorList>
            <person name="Palmieri F."/>
            <person name="Udriet P."/>
            <person name="Deuasquier M."/>
            <person name="Beaudoing E."/>
            <person name="Johnson S.L."/>
            <person name="Davenport K.W."/>
            <person name="Chain P.S."/>
            <person name="Bindschedler S."/>
            <person name="Junier P."/>
        </authorList>
    </citation>
    <scope>NUCLEOTIDE SEQUENCE [LARGE SCALE GENOMIC DNA]</scope>
    <source>
        <strain evidence="1 2">Ox1</strain>
    </source>
</reference>
<dbReference type="EMBL" id="CP069811">
    <property type="protein sequence ID" value="QRQ91274.1"/>
    <property type="molecule type" value="Genomic_DNA"/>
</dbReference>
<name>A0ABX7HLQ5_9BURK</name>
<dbReference type="RefSeq" id="WP_157096912.1">
    <property type="nucleotide sequence ID" value="NZ_CP069809.1"/>
</dbReference>
<dbReference type="GeneID" id="303490206"/>
<organism evidence="1 2">
    <name type="scientific">Cupriavidus oxalaticus</name>
    <dbReference type="NCBI Taxonomy" id="96344"/>
    <lineage>
        <taxon>Bacteria</taxon>
        <taxon>Pseudomonadati</taxon>
        <taxon>Pseudomonadota</taxon>
        <taxon>Betaproteobacteria</taxon>
        <taxon>Burkholderiales</taxon>
        <taxon>Burkholderiaceae</taxon>
        <taxon>Cupriavidus</taxon>
    </lineage>
</organism>
<gene>
    <name evidence="1" type="ORF">JTE92_11760</name>
</gene>
<proteinExistence type="predicted"/>
<sequence length="50" mass="5747">MPIMMRPSATQYIVGFYNPVRRHSTLDYLSPQAYEAKLTAKQPICLSEKT</sequence>
<accession>A0ABX7HLQ5</accession>
<keyword evidence="2" id="KW-1185">Reference proteome</keyword>
<evidence type="ECO:0008006" key="3">
    <source>
        <dbReference type="Google" id="ProtNLM"/>
    </source>
</evidence>
<evidence type="ECO:0000313" key="1">
    <source>
        <dbReference type="EMBL" id="QRQ91274.1"/>
    </source>
</evidence>